<reference evidence="9 10" key="1">
    <citation type="submission" date="2019-11" db="EMBL/GenBank/DDBJ databases">
        <title>Growth characteristics of pneumococcus vary with the chemical composition of the capsule and with environmental conditions.</title>
        <authorList>
            <person name="Tothpal A."/>
            <person name="Desobry K."/>
            <person name="Joshi S."/>
            <person name="Wyllie A.L."/>
            <person name="Weinberger D.M."/>
        </authorList>
    </citation>
    <scope>NUCLEOTIDE SEQUENCE [LARGE SCALE GENOMIC DNA]</scope>
    <source>
        <strain evidence="10">pnumococcus19F</strain>
    </source>
</reference>
<accession>A0A6I3UYX5</accession>
<dbReference type="GO" id="GO:0016471">
    <property type="term" value="C:vacuolar proton-transporting V-type ATPase complex"/>
    <property type="evidence" value="ECO:0007669"/>
    <property type="project" value="TreeGrafter"/>
</dbReference>
<feature type="transmembrane region" description="Helical" evidence="8">
    <location>
        <begin position="68"/>
        <end position="99"/>
    </location>
</feature>
<comment type="caution">
    <text evidence="9">The sequence shown here is derived from an EMBL/GenBank/DDBJ whole genome shotgun (WGS) entry which is preliminary data.</text>
</comment>
<evidence type="ECO:0000256" key="3">
    <source>
        <dbReference type="ARBA" id="ARBA00022448"/>
    </source>
</evidence>
<dbReference type="AlphaFoldDB" id="A0A6I3UYX5"/>
<feature type="transmembrane region" description="Helical" evidence="8">
    <location>
        <begin position="111"/>
        <end position="132"/>
    </location>
</feature>
<evidence type="ECO:0000313" key="9">
    <source>
        <dbReference type="EMBL" id="MTV99701.1"/>
    </source>
</evidence>
<name>A0A6I3UYX5_STREE</name>
<feature type="non-terminal residue" evidence="9">
    <location>
        <position position="1"/>
    </location>
</feature>
<evidence type="ECO:0000313" key="10">
    <source>
        <dbReference type="Proteomes" id="UP000437160"/>
    </source>
</evidence>
<evidence type="ECO:0000256" key="7">
    <source>
        <dbReference type="ARBA" id="ARBA00023136"/>
    </source>
</evidence>
<organism evidence="9 10">
    <name type="scientific">Streptococcus pneumoniae</name>
    <dbReference type="NCBI Taxonomy" id="1313"/>
    <lineage>
        <taxon>Bacteria</taxon>
        <taxon>Bacillati</taxon>
        <taxon>Bacillota</taxon>
        <taxon>Bacilli</taxon>
        <taxon>Lactobacillales</taxon>
        <taxon>Streptococcaceae</taxon>
        <taxon>Streptococcus</taxon>
    </lineage>
</organism>
<keyword evidence="3" id="KW-0813">Transport</keyword>
<dbReference type="Proteomes" id="UP000437160">
    <property type="component" value="Unassembled WGS sequence"/>
</dbReference>
<evidence type="ECO:0000256" key="2">
    <source>
        <dbReference type="ARBA" id="ARBA00009904"/>
    </source>
</evidence>
<dbReference type="EMBL" id="WNIA01000225">
    <property type="protein sequence ID" value="MTV99701.1"/>
    <property type="molecule type" value="Genomic_DNA"/>
</dbReference>
<sequence>ILVVSVVFGFITVFAGLLASGLQKVRMKKYAEAYNSGFAWCVILLGLLFIAVGMLMPDMRPLFVLGKWVSIFNAVGILIVSIIQTKSLSGIGAGLFNLYNISSYIGDLVSFTRLMALGLSGASIASAFNLIVGLFPGILAKLTIGLVLFILLHAINIFLSLLSGYVHGARLIFVEFFGKFYEGGGKPFQPLKASE</sequence>
<dbReference type="PANTHER" id="PTHR11629:SF63">
    <property type="entry name" value="V-TYPE PROTON ATPASE SUBUNIT A"/>
    <property type="match status" value="1"/>
</dbReference>
<evidence type="ECO:0000256" key="5">
    <source>
        <dbReference type="ARBA" id="ARBA00022989"/>
    </source>
</evidence>
<evidence type="ECO:0000256" key="8">
    <source>
        <dbReference type="SAM" id="Phobius"/>
    </source>
</evidence>
<dbReference type="GO" id="GO:0046961">
    <property type="term" value="F:proton-transporting ATPase activity, rotational mechanism"/>
    <property type="evidence" value="ECO:0007669"/>
    <property type="project" value="InterPro"/>
</dbReference>
<keyword evidence="5 8" id="KW-1133">Transmembrane helix</keyword>
<dbReference type="GO" id="GO:0033179">
    <property type="term" value="C:proton-transporting V-type ATPase, V0 domain"/>
    <property type="evidence" value="ECO:0007669"/>
    <property type="project" value="InterPro"/>
</dbReference>
<feature type="transmembrane region" description="Helical" evidence="8">
    <location>
        <begin position="138"/>
        <end position="162"/>
    </location>
</feature>
<comment type="subcellular location">
    <subcellularLocation>
        <location evidence="1">Membrane</location>
        <topology evidence="1">Multi-pass membrane protein</topology>
    </subcellularLocation>
</comment>
<keyword evidence="7 8" id="KW-0472">Membrane</keyword>
<comment type="similarity">
    <text evidence="2">Belongs to the V-ATPase 116 kDa subunit family.</text>
</comment>
<feature type="transmembrane region" description="Helical" evidence="8">
    <location>
        <begin position="37"/>
        <end position="56"/>
    </location>
</feature>
<evidence type="ECO:0000256" key="4">
    <source>
        <dbReference type="ARBA" id="ARBA00022692"/>
    </source>
</evidence>
<keyword evidence="6" id="KW-0406">Ion transport</keyword>
<proteinExistence type="inferred from homology"/>
<protein>
    <submittedName>
        <fullName evidence="9">V-type ATP synthase subunit I</fullName>
    </submittedName>
</protein>
<feature type="non-terminal residue" evidence="9">
    <location>
        <position position="195"/>
    </location>
</feature>
<dbReference type="GO" id="GO:0051117">
    <property type="term" value="F:ATPase binding"/>
    <property type="evidence" value="ECO:0007669"/>
    <property type="project" value="TreeGrafter"/>
</dbReference>
<dbReference type="GO" id="GO:0007035">
    <property type="term" value="P:vacuolar acidification"/>
    <property type="evidence" value="ECO:0007669"/>
    <property type="project" value="TreeGrafter"/>
</dbReference>
<gene>
    <name evidence="9" type="ORF">GM536_11800</name>
</gene>
<evidence type="ECO:0000256" key="1">
    <source>
        <dbReference type="ARBA" id="ARBA00004141"/>
    </source>
</evidence>
<keyword evidence="4 8" id="KW-0812">Transmembrane</keyword>
<dbReference type="PANTHER" id="PTHR11629">
    <property type="entry name" value="VACUOLAR PROTON ATPASES"/>
    <property type="match status" value="1"/>
</dbReference>
<evidence type="ECO:0000256" key="6">
    <source>
        <dbReference type="ARBA" id="ARBA00023065"/>
    </source>
</evidence>
<feature type="transmembrane region" description="Helical" evidence="8">
    <location>
        <begin position="6"/>
        <end position="25"/>
    </location>
</feature>
<dbReference type="InterPro" id="IPR002490">
    <property type="entry name" value="V-ATPase_116kDa_su"/>
</dbReference>